<protein>
    <submittedName>
        <fullName evidence="1">Riboflavin biosynthesis protein RibD</fullName>
    </submittedName>
</protein>
<comment type="caution">
    <text evidence="1">The sequence shown here is derived from an EMBL/GenBank/DDBJ whole genome shotgun (WGS) entry which is preliminary data.</text>
</comment>
<dbReference type="Proteomes" id="UP000228684">
    <property type="component" value="Unassembled WGS sequence"/>
</dbReference>
<name>A0ABX4MFK0_9HYPH</name>
<reference evidence="1" key="1">
    <citation type="submission" date="2017-09" db="EMBL/GenBank/DDBJ databases">
        <authorList>
            <person name="Campbell M.A."/>
            <person name="Lukasik P."/>
            <person name="Simon C."/>
            <person name="McCutcheon J.P."/>
        </authorList>
    </citation>
    <scope>NUCLEOTIDE SEQUENCE [LARGE SCALE GENOMIC DNA]</scope>
    <source>
        <strain evidence="1">MAGNEO</strain>
    </source>
</reference>
<gene>
    <name evidence="1" type="primary">ribD</name>
    <name evidence="1" type="ORF">magneo_206</name>
</gene>
<evidence type="ECO:0000313" key="2">
    <source>
        <dbReference type="Proteomes" id="UP000228684"/>
    </source>
</evidence>
<organism evidence="1 2">
    <name type="scientific">Candidatus Hodgkinia cicadicola</name>
    <dbReference type="NCBI Taxonomy" id="573658"/>
    <lineage>
        <taxon>Bacteria</taxon>
        <taxon>Pseudomonadati</taxon>
        <taxon>Pseudomonadota</taxon>
        <taxon>Alphaproteobacteria</taxon>
        <taxon>Hyphomicrobiales</taxon>
        <taxon>Candidatus Hodgkinia</taxon>
    </lineage>
</organism>
<sequence>MNYQIDECYAFIGQWIIKAQILSGQHPHATTLCLSELGREKPSEIILNHSPCSEFNETPPCCYSLSGSCPSILMVGHNPPSLETVKYLRTSVSIGWMKPKPTLLIPYNNNIQPSVKPMEPNSKQKVITWTPKSTSQNIITIKNLNVIKTDTTKLIFELNKSMLINLGFNLKTNVNNLIPHEWFITKYLIKRFRLSLPNETIVNKPNFVSLPDKNQFLFEISLIWPIQPYTLNILMYLLNKSTSNLILKRDHYINKYLSSMNKTIYLTCDPKYHNLWSKQNNNQSIKLLKHQPNPKPQH</sequence>
<proteinExistence type="predicted"/>
<evidence type="ECO:0000313" key="1">
    <source>
        <dbReference type="EMBL" id="PIM95417.1"/>
    </source>
</evidence>
<keyword evidence="2" id="KW-1185">Reference proteome</keyword>
<dbReference type="EMBL" id="NXGM01000040">
    <property type="protein sequence ID" value="PIM95417.1"/>
    <property type="molecule type" value="Genomic_DNA"/>
</dbReference>
<accession>A0ABX4MFK0</accession>